<evidence type="ECO:0000256" key="1">
    <source>
        <dbReference type="ARBA" id="ARBA00004618"/>
    </source>
</evidence>
<evidence type="ECO:0000256" key="3">
    <source>
        <dbReference type="ARBA" id="ARBA00022440"/>
    </source>
</evidence>
<gene>
    <name evidence="6" type="ordered locus">MmarC6_1005</name>
</gene>
<keyword evidence="6" id="KW-0282">Flagellum</keyword>
<sequence length="221" mass="22920">MKITEFMKSKKGGSGIGTLIVFIAMVLVAAVAASVLINTSGFLQQKAATAGKESTEQVASGIQVIQIMGKVNAGANDIQYITLIITPNAGSSSIDLSQATLMITDGTKKVVKKYAGDLDAFDEVTGSLFDVTQLSWANVDTTATEFGIKVLQDADNSCAAATPVINKGDVVAITIDNTGSEIRLDQRTEVSGTFEPEFGAPGVISFTTPATYTASGVVGLQ</sequence>
<dbReference type="HOGENOM" id="CLU_051124_0_1_2"/>
<comment type="subcellular location">
    <subcellularLocation>
        <location evidence="1 4">Archaeal flagellum</location>
    </subcellularLocation>
</comment>
<proteinExistence type="inferred from homology"/>
<keyword evidence="5" id="KW-0472">Membrane</keyword>
<organism evidence="6">
    <name type="scientific">Methanococcus maripaludis (strain C6 / ATCC BAA-1332)</name>
    <dbReference type="NCBI Taxonomy" id="444158"/>
    <lineage>
        <taxon>Archaea</taxon>
        <taxon>Methanobacteriati</taxon>
        <taxon>Methanobacteriota</taxon>
        <taxon>Methanomada group</taxon>
        <taxon>Methanococci</taxon>
        <taxon>Methanococcales</taxon>
        <taxon>Methanococcaceae</taxon>
        <taxon>Methanococcus</taxon>
    </lineage>
</organism>
<evidence type="ECO:0000256" key="2">
    <source>
        <dbReference type="ARBA" id="ARBA00010256"/>
    </source>
</evidence>
<dbReference type="Pfam" id="PF01917">
    <property type="entry name" value="Flagellin_arch-type"/>
    <property type="match status" value="1"/>
</dbReference>
<reference evidence="6" key="1">
    <citation type="submission" date="2007-10" db="EMBL/GenBank/DDBJ databases">
        <title>Complete sequence of Methanococcus maripaludis C6.</title>
        <authorList>
            <consortium name="US DOE Joint Genome Institute"/>
            <person name="Copeland A."/>
            <person name="Lucas S."/>
            <person name="Lapidus A."/>
            <person name="Barry K."/>
            <person name="Glavina del Rio T."/>
            <person name="Dalin E."/>
            <person name="Tice H."/>
            <person name="Pitluck S."/>
            <person name="Clum A."/>
            <person name="Schmutz J."/>
            <person name="Larimer F."/>
            <person name="Land M."/>
            <person name="Hauser L."/>
            <person name="Kyrpides N."/>
            <person name="Mikhailova N."/>
            <person name="Sieprawska-Lupa M."/>
            <person name="Whitman W.B."/>
            <person name="Richardson P."/>
        </authorList>
    </citation>
    <scope>NUCLEOTIDE SEQUENCE [LARGE SCALE GENOMIC DNA]</scope>
    <source>
        <strain evidence="6">C6</strain>
    </source>
</reference>
<dbReference type="InterPro" id="IPR013373">
    <property type="entry name" value="Flagellin/pilin_N_arc"/>
</dbReference>
<keyword evidence="6" id="KW-0969">Cilium</keyword>
<dbReference type="OrthoDB" id="102632at2157"/>
<feature type="transmembrane region" description="Helical" evidence="5">
    <location>
        <begin position="12"/>
        <end position="37"/>
    </location>
</feature>
<dbReference type="AlphaFoldDB" id="A9A8Z7"/>
<evidence type="ECO:0000313" key="6">
    <source>
        <dbReference type="EMBL" id="ABX01820.1"/>
    </source>
</evidence>
<dbReference type="PANTHER" id="PTHR35903:SF1">
    <property type="entry name" value="FLAGELLIN B1"/>
    <property type="match status" value="1"/>
</dbReference>
<keyword evidence="3 4" id="KW-0974">Archaeal flagellum</keyword>
<dbReference type="GO" id="GO:0097588">
    <property type="term" value="P:archaeal or bacterial-type flagellum-dependent cell motility"/>
    <property type="evidence" value="ECO:0007669"/>
    <property type="project" value="InterPro"/>
</dbReference>
<dbReference type="eggNOG" id="arCOG01829">
    <property type="taxonomic scope" value="Archaea"/>
</dbReference>
<keyword evidence="5" id="KW-1133">Transmembrane helix</keyword>
<name>A9A8Z7_METM6</name>
<evidence type="ECO:0000256" key="4">
    <source>
        <dbReference type="RuleBase" id="RU361282"/>
    </source>
</evidence>
<protein>
    <recommendedName>
        <fullName evidence="4">Flagellin</fullName>
    </recommendedName>
</protein>
<dbReference type="PANTHER" id="PTHR35903">
    <property type="entry name" value="FLAGELLIN B1"/>
    <property type="match status" value="1"/>
</dbReference>
<dbReference type="KEGG" id="mmx:MmarC6_1005"/>
<keyword evidence="5" id="KW-0812">Transmembrane</keyword>
<evidence type="ECO:0000256" key="5">
    <source>
        <dbReference type="SAM" id="Phobius"/>
    </source>
</evidence>
<dbReference type="PhylomeDB" id="A9A8Z7"/>
<accession>A9A8Z7</accession>
<dbReference type="GO" id="GO:0005198">
    <property type="term" value="F:structural molecule activity"/>
    <property type="evidence" value="ECO:0007669"/>
    <property type="project" value="InterPro"/>
</dbReference>
<dbReference type="InterPro" id="IPR002774">
    <property type="entry name" value="Flagellin_arc-type"/>
</dbReference>
<dbReference type="GO" id="GO:0097589">
    <property type="term" value="C:archaeal-type flagellum"/>
    <property type="evidence" value="ECO:0007669"/>
    <property type="project" value="UniProtKB-SubCell"/>
</dbReference>
<dbReference type="NCBIfam" id="TIGR02537">
    <property type="entry name" value="arch_flag_Nterm"/>
    <property type="match status" value="1"/>
</dbReference>
<keyword evidence="6" id="KW-0966">Cell projection</keyword>
<dbReference type="NCBIfam" id="NF006325">
    <property type="entry name" value="PRK08541.1"/>
    <property type="match status" value="1"/>
</dbReference>
<comment type="function">
    <text evidence="4">Flagellin is the subunit protein which polymerizes to form the filaments of archaeal flagella.</text>
</comment>
<comment type="similarity">
    <text evidence="2 4">Belongs to the archaeal flagellin family.</text>
</comment>
<dbReference type="EMBL" id="CP000867">
    <property type="protein sequence ID" value="ABX01820.1"/>
    <property type="molecule type" value="Genomic_DNA"/>
</dbReference>
<dbReference type="STRING" id="444158.MmarC6_1005"/>